<evidence type="ECO:0000256" key="3">
    <source>
        <dbReference type="ARBA" id="ARBA00022741"/>
    </source>
</evidence>
<dbReference type="Gene3D" id="3.40.50.10330">
    <property type="entry name" value="Probable inorganic polyphosphate/atp-NAD kinase, domain 1"/>
    <property type="match status" value="1"/>
</dbReference>
<dbReference type="HAMAP" id="MF_00361">
    <property type="entry name" value="NAD_kinase"/>
    <property type="match status" value="1"/>
</dbReference>
<dbReference type="OrthoDB" id="9774737at2"/>
<dbReference type="GO" id="GO:0046872">
    <property type="term" value="F:metal ion binding"/>
    <property type="evidence" value="ECO:0007669"/>
    <property type="project" value="UniProtKB-UniRule"/>
</dbReference>
<proteinExistence type="inferred from homology"/>
<comment type="caution">
    <text evidence="10">The sequence shown here is derived from an EMBL/GenBank/DDBJ whole genome shotgun (WGS) entry which is preliminary data.</text>
</comment>
<dbReference type="InterPro" id="IPR002504">
    <property type="entry name" value="NADK"/>
</dbReference>
<evidence type="ECO:0000256" key="4">
    <source>
        <dbReference type="ARBA" id="ARBA00022777"/>
    </source>
</evidence>
<dbReference type="Gene3D" id="2.60.200.30">
    <property type="entry name" value="Probable inorganic polyphosphate/atp-NAD kinase, domain 2"/>
    <property type="match status" value="1"/>
</dbReference>
<evidence type="ECO:0000256" key="7">
    <source>
        <dbReference type="ARBA" id="ARBA00023027"/>
    </source>
</evidence>
<evidence type="ECO:0000313" key="10">
    <source>
        <dbReference type="EMBL" id="KYG32169.1"/>
    </source>
</evidence>
<organism evidence="10 11">
    <name type="scientific">Alkalihalobacillus trypoxylicola</name>
    <dbReference type="NCBI Taxonomy" id="519424"/>
    <lineage>
        <taxon>Bacteria</taxon>
        <taxon>Bacillati</taxon>
        <taxon>Bacillota</taxon>
        <taxon>Bacilli</taxon>
        <taxon>Bacillales</taxon>
        <taxon>Bacillaceae</taxon>
        <taxon>Alkalihalobacillus</taxon>
    </lineage>
</organism>
<sequence>METKEKVYLFYKETEEMISHAELVKNALQKNGFIPCSTPHDASYIISIGGDNTFLQAIRKTGFRNDNVYLGVNIDQVGFYTDFMINDLEPLIHELQQSEQDVRRYPVLEVSVDNKSPFYCLNECSIRSSIIKTLVLEVIIDDHHFETFRGDGMIVSTPTGSTAYNKSVGGAIIDPKLPSMQVSEVSSLNNNEFRTLGTSFILGSERLLTLKVVQTGNEHPIIGVDNEALSIRKAKQVQIKLANRQVKVLKLKDNSFWHRVQRKFL</sequence>
<keyword evidence="3 9" id="KW-0547">Nucleotide-binding</keyword>
<gene>
    <name evidence="10" type="primary">ppnK</name>
    <name evidence="9" type="synonym">nadK</name>
    <name evidence="10" type="ORF">AZF04_05225</name>
</gene>
<dbReference type="InterPro" id="IPR017438">
    <property type="entry name" value="ATP-NAD_kinase_N"/>
</dbReference>
<dbReference type="PANTHER" id="PTHR20275:SF9">
    <property type="entry name" value="NAD KINASE 2"/>
    <property type="match status" value="1"/>
</dbReference>
<reference evidence="10" key="1">
    <citation type="submission" date="2016-02" db="EMBL/GenBank/DDBJ databases">
        <title>Genome sequence of Bacillus trypoxylicola KCTC 13244(T).</title>
        <authorList>
            <person name="Jeong H."/>
            <person name="Park S.-H."/>
            <person name="Choi S.-K."/>
        </authorList>
    </citation>
    <scope>NUCLEOTIDE SEQUENCE [LARGE SCALE GENOMIC DNA]</scope>
    <source>
        <strain evidence="10">KCTC 13244</strain>
    </source>
</reference>
<feature type="binding site" evidence="9">
    <location>
        <begin position="162"/>
        <end position="167"/>
    </location>
    <ligand>
        <name>NAD(+)</name>
        <dbReference type="ChEBI" id="CHEBI:57540"/>
    </ligand>
</feature>
<dbReference type="InterPro" id="IPR016064">
    <property type="entry name" value="NAD/diacylglycerol_kinase_sf"/>
</dbReference>
<dbReference type="EMBL" id="LTAO01000012">
    <property type="protein sequence ID" value="KYG32169.1"/>
    <property type="molecule type" value="Genomic_DNA"/>
</dbReference>
<keyword evidence="11" id="KW-1185">Reference proteome</keyword>
<dbReference type="Proteomes" id="UP000075806">
    <property type="component" value="Unassembled WGS sequence"/>
</dbReference>
<keyword evidence="6 9" id="KW-0521">NADP</keyword>
<evidence type="ECO:0000256" key="1">
    <source>
        <dbReference type="ARBA" id="ARBA00022490"/>
    </source>
</evidence>
<comment type="cofactor">
    <cofactor evidence="9">
        <name>a divalent metal cation</name>
        <dbReference type="ChEBI" id="CHEBI:60240"/>
    </cofactor>
</comment>
<feature type="binding site" evidence="9">
    <location>
        <begin position="122"/>
        <end position="123"/>
    </location>
    <ligand>
        <name>NAD(+)</name>
        <dbReference type="ChEBI" id="CHEBI:57540"/>
    </ligand>
</feature>
<dbReference type="GO" id="GO:0006741">
    <property type="term" value="P:NADP+ biosynthetic process"/>
    <property type="evidence" value="ECO:0007669"/>
    <property type="project" value="UniProtKB-UniRule"/>
</dbReference>
<keyword evidence="4 9" id="KW-0418">Kinase</keyword>
<dbReference type="GO" id="GO:0051287">
    <property type="term" value="F:NAD binding"/>
    <property type="evidence" value="ECO:0007669"/>
    <property type="project" value="UniProtKB-ARBA"/>
</dbReference>
<name>A0A162EAM8_9BACI</name>
<evidence type="ECO:0000256" key="5">
    <source>
        <dbReference type="ARBA" id="ARBA00022840"/>
    </source>
</evidence>
<dbReference type="RefSeq" id="WP_061948482.1">
    <property type="nucleotide sequence ID" value="NZ_LTAO01000012.1"/>
</dbReference>
<dbReference type="GO" id="GO:0003951">
    <property type="term" value="F:NAD+ kinase activity"/>
    <property type="evidence" value="ECO:0007669"/>
    <property type="project" value="UniProtKB-UniRule"/>
</dbReference>
<keyword evidence="2 9" id="KW-0808">Transferase</keyword>
<dbReference type="Pfam" id="PF20143">
    <property type="entry name" value="NAD_kinase_C"/>
    <property type="match status" value="1"/>
</dbReference>
<keyword evidence="1 9" id="KW-0963">Cytoplasm</keyword>
<dbReference type="NCBIfam" id="NF002902">
    <property type="entry name" value="PRK03501.1"/>
    <property type="match status" value="1"/>
</dbReference>
<keyword evidence="5 9" id="KW-0067">ATP-binding</keyword>
<evidence type="ECO:0000256" key="8">
    <source>
        <dbReference type="ARBA" id="ARBA00047925"/>
    </source>
</evidence>
<comment type="function">
    <text evidence="9">Involved in the regulation of the intracellular balance of NAD and NADP, and is a key enzyme in the biosynthesis of NADP. Catalyzes specifically the phosphorylation on 2'-hydroxyl of the adenosine moiety of NAD to yield NADP.</text>
</comment>
<dbReference type="SUPFAM" id="SSF111331">
    <property type="entry name" value="NAD kinase/diacylglycerol kinase-like"/>
    <property type="match status" value="1"/>
</dbReference>
<feature type="active site" description="Proton acceptor" evidence="9">
    <location>
        <position position="51"/>
    </location>
</feature>
<dbReference type="GO" id="GO:0005737">
    <property type="term" value="C:cytoplasm"/>
    <property type="evidence" value="ECO:0007669"/>
    <property type="project" value="UniProtKB-SubCell"/>
</dbReference>
<dbReference type="InterPro" id="IPR017437">
    <property type="entry name" value="ATP-NAD_kinase_PpnK-typ_C"/>
</dbReference>
<accession>A0A162EAM8</accession>
<evidence type="ECO:0000256" key="2">
    <source>
        <dbReference type="ARBA" id="ARBA00022679"/>
    </source>
</evidence>
<comment type="similarity">
    <text evidence="9">Belongs to the NAD kinase family.</text>
</comment>
<dbReference type="STRING" id="519424.AZF04_05225"/>
<dbReference type="EC" id="2.7.1.23" evidence="9"/>
<comment type="caution">
    <text evidence="9">Lacks conserved residue(s) required for the propagation of feature annotation.</text>
</comment>
<evidence type="ECO:0000256" key="6">
    <source>
        <dbReference type="ARBA" id="ARBA00022857"/>
    </source>
</evidence>
<dbReference type="NCBIfam" id="NF003424">
    <property type="entry name" value="PRK04885.1"/>
    <property type="match status" value="1"/>
</dbReference>
<protein>
    <recommendedName>
        <fullName evidence="9">NAD kinase</fullName>
        <ecNumber evidence="9">2.7.1.23</ecNumber>
    </recommendedName>
    <alternativeName>
        <fullName evidence="9">ATP-dependent NAD kinase</fullName>
    </alternativeName>
</protein>
<dbReference type="AlphaFoldDB" id="A0A162EAM8"/>
<dbReference type="GO" id="GO:0005524">
    <property type="term" value="F:ATP binding"/>
    <property type="evidence" value="ECO:0007669"/>
    <property type="project" value="UniProtKB-KW"/>
</dbReference>
<dbReference type="PANTHER" id="PTHR20275">
    <property type="entry name" value="NAD KINASE"/>
    <property type="match status" value="1"/>
</dbReference>
<keyword evidence="7 9" id="KW-0520">NAD</keyword>
<dbReference type="GO" id="GO:0019674">
    <property type="term" value="P:NAD+ metabolic process"/>
    <property type="evidence" value="ECO:0007669"/>
    <property type="project" value="InterPro"/>
</dbReference>
<feature type="binding site" evidence="9">
    <location>
        <position position="149"/>
    </location>
    <ligand>
        <name>NAD(+)</name>
        <dbReference type="ChEBI" id="CHEBI:57540"/>
    </ligand>
</feature>
<comment type="catalytic activity">
    <reaction evidence="8 9">
        <text>NAD(+) + ATP = ADP + NADP(+) + H(+)</text>
        <dbReference type="Rhea" id="RHEA:18629"/>
        <dbReference type="ChEBI" id="CHEBI:15378"/>
        <dbReference type="ChEBI" id="CHEBI:30616"/>
        <dbReference type="ChEBI" id="CHEBI:57540"/>
        <dbReference type="ChEBI" id="CHEBI:58349"/>
        <dbReference type="ChEBI" id="CHEBI:456216"/>
        <dbReference type="EC" id="2.7.1.23"/>
    </reaction>
</comment>
<feature type="binding site" evidence="9">
    <location>
        <position position="151"/>
    </location>
    <ligand>
        <name>NAD(+)</name>
        <dbReference type="ChEBI" id="CHEBI:57540"/>
    </ligand>
</feature>
<evidence type="ECO:0000256" key="9">
    <source>
        <dbReference type="HAMAP-Rule" id="MF_00361"/>
    </source>
</evidence>
<evidence type="ECO:0000313" key="11">
    <source>
        <dbReference type="Proteomes" id="UP000075806"/>
    </source>
</evidence>
<comment type="subcellular location">
    <subcellularLocation>
        <location evidence="9">Cytoplasm</location>
    </subcellularLocation>
</comment>